<dbReference type="Proteomes" id="UP000245905">
    <property type="component" value="Unassembled WGS sequence"/>
</dbReference>
<accession>A0A2U2EJ27</accession>
<dbReference type="AlphaFoldDB" id="A0A2U2EJ27"/>
<dbReference type="OMA" id="ISKATAC"/>
<proteinExistence type="inferred from homology"/>
<protein>
    <submittedName>
        <fullName evidence="3">Epimerase</fullName>
    </submittedName>
</protein>
<evidence type="ECO:0000313" key="3">
    <source>
        <dbReference type="EMBL" id="PWE84521.1"/>
    </source>
</evidence>
<comment type="caution">
    <text evidence="3">The sequence shown here is derived from an EMBL/GenBank/DDBJ whole genome shotgun (WGS) entry which is preliminary data.</text>
</comment>
<comment type="similarity">
    <text evidence="1">Belongs to the NAD(P)-dependent epimerase/dehydratase family.</text>
</comment>
<dbReference type="Gene3D" id="3.40.50.720">
    <property type="entry name" value="NAD(P)-binding Rossmann-like Domain"/>
    <property type="match status" value="1"/>
</dbReference>
<name>A0A2U2EJ27_9FIRM</name>
<evidence type="ECO:0000313" key="4">
    <source>
        <dbReference type="Proteomes" id="UP000245905"/>
    </source>
</evidence>
<evidence type="ECO:0000256" key="1">
    <source>
        <dbReference type="ARBA" id="ARBA00007637"/>
    </source>
</evidence>
<evidence type="ECO:0000259" key="2">
    <source>
        <dbReference type="Pfam" id="PF01370"/>
    </source>
</evidence>
<dbReference type="PANTHER" id="PTHR43000">
    <property type="entry name" value="DTDP-D-GLUCOSE 4,6-DEHYDRATASE-RELATED"/>
    <property type="match status" value="1"/>
</dbReference>
<reference evidence="3 4" key="1">
    <citation type="submission" date="2014-09" db="EMBL/GenBank/DDBJ databases">
        <title>Butyrate-producing bacteria isolated from human gut.</title>
        <authorList>
            <person name="Zhang Q."/>
            <person name="Zhao L."/>
        </authorList>
    </citation>
    <scope>NUCLEOTIDE SEQUENCE [LARGE SCALE GENOMIC DNA]</scope>
    <source>
        <strain evidence="3 4">R22</strain>
    </source>
</reference>
<organism evidence="3 4">
    <name type="scientific">Agathobacter rectalis</name>
    <dbReference type="NCBI Taxonomy" id="39491"/>
    <lineage>
        <taxon>Bacteria</taxon>
        <taxon>Bacillati</taxon>
        <taxon>Bacillota</taxon>
        <taxon>Clostridia</taxon>
        <taxon>Lachnospirales</taxon>
        <taxon>Lachnospiraceae</taxon>
        <taxon>Agathobacter</taxon>
    </lineage>
</organism>
<dbReference type="InterPro" id="IPR001509">
    <property type="entry name" value="Epimerase_deHydtase"/>
</dbReference>
<gene>
    <name evidence="3" type="ORF">LD38_03985</name>
</gene>
<dbReference type="SUPFAM" id="SSF51735">
    <property type="entry name" value="NAD(P)-binding Rossmann-fold domains"/>
    <property type="match status" value="1"/>
</dbReference>
<dbReference type="Pfam" id="PF01370">
    <property type="entry name" value="Epimerase"/>
    <property type="match status" value="1"/>
</dbReference>
<feature type="domain" description="NAD-dependent epimerase/dehydratase" evidence="2">
    <location>
        <begin position="18"/>
        <end position="269"/>
    </location>
</feature>
<sequence length="352" mass="40433">MNYFRKLILIKEKKLMNILIIGASSFIGAYQVEQLINTPDFVGGVVGTGRNPRFRDYYESIGVPYYNIDVCDYDSFKVLDQYDFDAAVLFATMMPSNIPKDDDSDDTAEYYKVNVLGTLNALEYCRTRGINKLISFGTRFDCRLYDSNTVITEETPLNYSLTDDHAAFVMSNNAKWDVMRYYNEKYEMNNIYFRIPTIFGVGPHGSFYKDGIYRKSGIQIFIDKAAAGEPIEVYGSTDTTKDLLYVKDLNIGVLNALKIPTSKGFYNIGYEQNFRLIDIVKAIIEVFSNDNNISTVIQRPDIPNNGSFPLMDITKLKKDIGFEPHYSNIVDMMEDYKCELERGLYTRLFNVY</sequence>
<dbReference type="EMBL" id="JRFS01000004">
    <property type="protein sequence ID" value="PWE84521.1"/>
    <property type="molecule type" value="Genomic_DNA"/>
</dbReference>
<dbReference type="InterPro" id="IPR036291">
    <property type="entry name" value="NAD(P)-bd_dom_sf"/>
</dbReference>